<evidence type="ECO:0000313" key="5">
    <source>
        <dbReference type="EMBL" id="CAH2108529.1"/>
    </source>
</evidence>
<dbReference type="Proteomes" id="UP001153954">
    <property type="component" value="Unassembled WGS sequence"/>
</dbReference>
<feature type="compositionally biased region" description="Low complexity" evidence="2">
    <location>
        <begin position="688"/>
        <end position="697"/>
    </location>
</feature>
<dbReference type="SUPFAM" id="SSF56672">
    <property type="entry name" value="DNA/RNA polymerases"/>
    <property type="match status" value="1"/>
</dbReference>
<feature type="region of interest" description="Disordered" evidence="2">
    <location>
        <begin position="181"/>
        <end position="228"/>
    </location>
</feature>
<dbReference type="PROSITE" id="PS50878">
    <property type="entry name" value="RT_POL"/>
    <property type="match status" value="1"/>
</dbReference>
<dbReference type="SUPFAM" id="SSF50630">
    <property type="entry name" value="Acid proteases"/>
    <property type="match status" value="1"/>
</dbReference>
<evidence type="ECO:0000256" key="2">
    <source>
        <dbReference type="SAM" id="MobiDB-lite"/>
    </source>
</evidence>
<keyword evidence="1" id="KW-0378">Hydrolase</keyword>
<evidence type="ECO:0008006" key="7">
    <source>
        <dbReference type="Google" id="ProtNLM"/>
    </source>
</evidence>
<feature type="compositionally biased region" description="Basic residues" evidence="2">
    <location>
        <begin position="198"/>
        <end position="209"/>
    </location>
</feature>
<dbReference type="InterPro" id="IPR021109">
    <property type="entry name" value="Peptidase_aspartic_dom_sf"/>
</dbReference>
<feature type="domain" description="Peptidase A2" evidence="3">
    <location>
        <begin position="317"/>
        <end position="331"/>
    </location>
</feature>
<dbReference type="GO" id="GO:0006508">
    <property type="term" value="P:proteolysis"/>
    <property type="evidence" value="ECO:0007669"/>
    <property type="project" value="InterPro"/>
</dbReference>
<dbReference type="EMBL" id="CAKOGL010000031">
    <property type="protein sequence ID" value="CAH2108529.1"/>
    <property type="molecule type" value="Genomic_DNA"/>
</dbReference>
<dbReference type="Gene3D" id="2.40.70.10">
    <property type="entry name" value="Acid Proteases"/>
    <property type="match status" value="1"/>
</dbReference>
<protein>
    <recommendedName>
        <fullName evidence="7">Reverse transcriptase domain-containing protein</fullName>
    </recommendedName>
</protein>
<dbReference type="InterPro" id="IPR043128">
    <property type="entry name" value="Rev_trsase/Diguanyl_cyclase"/>
</dbReference>
<reference evidence="5" key="1">
    <citation type="submission" date="2022-03" db="EMBL/GenBank/DDBJ databases">
        <authorList>
            <person name="Tunstrom K."/>
        </authorList>
    </citation>
    <scope>NUCLEOTIDE SEQUENCE</scope>
</reference>
<evidence type="ECO:0000259" key="4">
    <source>
        <dbReference type="PROSITE" id="PS50878"/>
    </source>
</evidence>
<dbReference type="InterPro" id="IPR005162">
    <property type="entry name" value="Retrotrans_gag_dom"/>
</dbReference>
<organism evidence="5 6">
    <name type="scientific">Euphydryas editha</name>
    <name type="common">Edith's checkerspot</name>
    <dbReference type="NCBI Taxonomy" id="104508"/>
    <lineage>
        <taxon>Eukaryota</taxon>
        <taxon>Metazoa</taxon>
        <taxon>Ecdysozoa</taxon>
        <taxon>Arthropoda</taxon>
        <taxon>Hexapoda</taxon>
        <taxon>Insecta</taxon>
        <taxon>Pterygota</taxon>
        <taxon>Neoptera</taxon>
        <taxon>Endopterygota</taxon>
        <taxon>Lepidoptera</taxon>
        <taxon>Glossata</taxon>
        <taxon>Ditrysia</taxon>
        <taxon>Papilionoidea</taxon>
        <taxon>Nymphalidae</taxon>
        <taxon>Nymphalinae</taxon>
        <taxon>Euphydryas</taxon>
    </lineage>
</organism>
<feature type="region of interest" description="Disordered" evidence="2">
    <location>
        <begin position="674"/>
        <end position="702"/>
    </location>
</feature>
<dbReference type="GO" id="GO:0004190">
    <property type="term" value="F:aspartic-type endopeptidase activity"/>
    <property type="evidence" value="ECO:0007669"/>
    <property type="project" value="InterPro"/>
</dbReference>
<dbReference type="PROSITE" id="PS50175">
    <property type="entry name" value="ASP_PROT_RETROV"/>
    <property type="match status" value="1"/>
</dbReference>
<keyword evidence="6" id="KW-1185">Reference proteome</keyword>
<accession>A0AAU9VE47</accession>
<evidence type="ECO:0000313" key="6">
    <source>
        <dbReference type="Proteomes" id="UP001153954"/>
    </source>
</evidence>
<dbReference type="Gene3D" id="3.10.10.10">
    <property type="entry name" value="HIV Type 1 Reverse Transcriptase, subunit A, domain 1"/>
    <property type="match status" value="1"/>
</dbReference>
<dbReference type="PANTHER" id="PTHR37984">
    <property type="entry name" value="PROTEIN CBG26694"/>
    <property type="match status" value="1"/>
</dbReference>
<dbReference type="Pfam" id="PF00078">
    <property type="entry name" value="RVT_1"/>
    <property type="match status" value="1"/>
</dbReference>
<evidence type="ECO:0000259" key="3">
    <source>
        <dbReference type="PROSITE" id="PS50175"/>
    </source>
</evidence>
<feature type="compositionally biased region" description="Polar residues" evidence="2">
    <location>
        <begin position="210"/>
        <end position="224"/>
    </location>
</feature>
<gene>
    <name evidence="5" type="ORF">EEDITHA_LOCUS22457</name>
</gene>
<dbReference type="InterPro" id="IPR043502">
    <property type="entry name" value="DNA/RNA_pol_sf"/>
</dbReference>
<dbReference type="PROSITE" id="PS00141">
    <property type="entry name" value="ASP_PROTEASE"/>
    <property type="match status" value="1"/>
</dbReference>
<name>A0AAU9VE47_EUPED</name>
<dbReference type="InterPro" id="IPR050951">
    <property type="entry name" value="Retrovirus_Pol_polyprotein"/>
</dbReference>
<comment type="caution">
    <text evidence="5">The sequence shown here is derived from an EMBL/GenBank/DDBJ whole genome shotgun (WGS) entry which is preliminary data.</text>
</comment>
<dbReference type="Pfam" id="PF03732">
    <property type="entry name" value="Retrotrans_gag"/>
    <property type="match status" value="1"/>
</dbReference>
<feature type="domain" description="Reverse transcriptase" evidence="4">
    <location>
        <begin position="477"/>
        <end position="654"/>
    </location>
</feature>
<dbReference type="AlphaFoldDB" id="A0AAU9VE47"/>
<dbReference type="GO" id="GO:0071897">
    <property type="term" value="P:DNA biosynthetic process"/>
    <property type="evidence" value="ECO:0007669"/>
    <property type="project" value="UniProtKB-ARBA"/>
</dbReference>
<dbReference type="CDD" id="cd01647">
    <property type="entry name" value="RT_LTR"/>
    <property type="match status" value="1"/>
</dbReference>
<proteinExistence type="predicted"/>
<dbReference type="CDD" id="cd05481">
    <property type="entry name" value="retropepsin_like_LTR_1"/>
    <property type="match status" value="1"/>
</dbReference>
<evidence type="ECO:0000256" key="1">
    <source>
        <dbReference type="ARBA" id="ARBA00022801"/>
    </source>
</evidence>
<sequence>MEGVLKPLNVYSNNMPLEWKNWLTQLKIYLRANMLEDSMDNRKVAILLHYIGRDALNIFYSFGLDIDTVTFKELIQTFEKHFLPQINVTIERHKLFNRRQGDDESIEQYITDLKNIASQCEFKNQDDILRDIFSWNLNASNQFIKERILQEKPQTLDKAIEIAKHQEASRKQAKMLESTLTATISEVSRRDKTQQSSRSRHTSKTRQTSHPRQDSQSRQPSWNRQLEHKRYGNNKDTCSRCGQVHRYRCPAKGVQCKICKKYNHFAVMCRSSKTVRAVTQENIKPECNEDLYFIGTLNSEEQNDKWMADIVINSKVISFMLDTGADTNIISLNTFTQLNLQTKNIKPSSHKLSTFSGHILPTVGQCTINISYKNKNYLVNFHIVDLNCQNTLGRKTCKTLNLVKKVNTVSFSLTTQSNSQEIIEKNRDLFEGLGCIRDLEVNLTLKPDTTPSVDACRRVPLQLQNPLKEELLSLEKSGVIKRVEEPTEWVSSIVLTTKKNKKLRLCIDPRKLNQAIMRPHYQFPSIDEIKSDLADAKYFSTLDANKGFWMIKLSENSSKLCTFITPYGRYRYTRLPFGINAAPEIFHSEMVKRFGDLPGVKIMMDDFLVYGKDLSEHNERLQKVLQRAREINLRFNKEKSVICQTKVRYLGHVFSSKGVSVDDTKVEAICKMPRPRPAHQPETKTNTDQHNTNTTTNMKYSSYGRPIIKPRRYCQ</sequence>
<dbReference type="InterPro" id="IPR000477">
    <property type="entry name" value="RT_dom"/>
</dbReference>
<dbReference type="PANTHER" id="PTHR37984:SF9">
    <property type="entry name" value="INTEGRASE CATALYTIC DOMAIN-CONTAINING PROTEIN"/>
    <property type="match status" value="1"/>
</dbReference>
<dbReference type="InterPro" id="IPR001969">
    <property type="entry name" value="Aspartic_peptidase_AS"/>
</dbReference>
<dbReference type="Gene3D" id="3.30.70.270">
    <property type="match status" value="1"/>
</dbReference>
<dbReference type="InterPro" id="IPR001995">
    <property type="entry name" value="Peptidase_A2_cat"/>
</dbReference>